<accession>A0AAF0QPW9</accession>
<reference evidence="1" key="1">
    <citation type="submission" date="2023-08" db="EMBL/GenBank/DDBJ databases">
        <title>A de novo genome assembly of Solanum verrucosum Schlechtendal, a Mexican diploid species geographically isolated from the other diploid A-genome species in potato relatives.</title>
        <authorList>
            <person name="Hosaka K."/>
        </authorList>
    </citation>
    <scope>NUCLEOTIDE SEQUENCE</scope>
    <source>
        <tissue evidence="1">Young leaves</tissue>
    </source>
</reference>
<dbReference type="EMBL" id="CP133615">
    <property type="protein sequence ID" value="WMV24566.1"/>
    <property type="molecule type" value="Genomic_DNA"/>
</dbReference>
<name>A0AAF0QPW9_SOLVR</name>
<gene>
    <name evidence="1" type="ORF">MTR67_017951</name>
</gene>
<keyword evidence="2" id="KW-1185">Reference proteome</keyword>
<dbReference type="AlphaFoldDB" id="A0AAF0QPW9"/>
<protein>
    <submittedName>
        <fullName evidence="1">Uncharacterized protein</fullName>
    </submittedName>
</protein>
<dbReference type="Proteomes" id="UP001234989">
    <property type="component" value="Chromosome 4"/>
</dbReference>
<evidence type="ECO:0000313" key="2">
    <source>
        <dbReference type="Proteomes" id="UP001234989"/>
    </source>
</evidence>
<organism evidence="1 2">
    <name type="scientific">Solanum verrucosum</name>
    <dbReference type="NCBI Taxonomy" id="315347"/>
    <lineage>
        <taxon>Eukaryota</taxon>
        <taxon>Viridiplantae</taxon>
        <taxon>Streptophyta</taxon>
        <taxon>Embryophyta</taxon>
        <taxon>Tracheophyta</taxon>
        <taxon>Spermatophyta</taxon>
        <taxon>Magnoliopsida</taxon>
        <taxon>eudicotyledons</taxon>
        <taxon>Gunneridae</taxon>
        <taxon>Pentapetalae</taxon>
        <taxon>asterids</taxon>
        <taxon>lamiids</taxon>
        <taxon>Solanales</taxon>
        <taxon>Solanaceae</taxon>
        <taxon>Solanoideae</taxon>
        <taxon>Solaneae</taxon>
        <taxon>Solanum</taxon>
    </lineage>
</organism>
<proteinExistence type="predicted"/>
<sequence>MIERQFNIKVKMIRFDNALELGGSNLSSEFFASQGIIHQTSCTHTPQTLEPLPQFRFPFTLIARSPFTLPAIQFFTKEPNTTLSSFNSRQVGDRFTPLQLEGDVGIEIKKVSEEEKEAKKAQVLTTGKLLNQTKFRDNIESISQLVQMQNFQPKVNVSAQQQMKAQNSILDSLI</sequence>
<evidence type="ECO:0000313" key="1">
    <source>
        <dbReference type="EMBL" id="WMV24566.1"/>
    </source>
</evidence>